<dbReference type="GO" id="GO:0030313">
    <property type="term" value="C:cell envelope"/>
    <property type="evidence" value="ECO:0007669"/>
    <property type="project" value="UniProtKB-SubCell"/>
</dbReference>
<evidence type="ECO:0000259" key="2">
    <source>
        <dbReference type="Pfam" id="PF07940"/>
    </source>
</evidence>
<name>A0A0P1GRR3_9RHOB</name>
<organism evidence="3 4">
    <name type="scientific">Thalassovita mediterranea</name>
    <dbReference type="NCBI Taxonomy" id="340021"/>
    <lineage>
        <taxon>Bacteria</taxon>
        <taxon>Pseudomonadati</taxon>
        <taxon>Pseudomonadota</taxon>
        <taxon>Alphaproteobacteria</taxon>
        <taxon>Rhodobacterales</taxon>
        <taxon>Roseobacteraceae</taxon>
        <taxon>Thalassovita</taxon>
    </lineage>
</organism>
<dbReference type="EMBL" id="CYSF01000012">
    <property type="protein sequence ID" value="CUH85177.1"/>
    <property type="molecule type" value="Genomic_DNA"/>
</dbReference>
<dbReference type="STRING" id="340021.TM5383_02405"/>
<evidence type="ECO:0000256" key="1">
    <source>
        <dbReference type="ARBA" id="ARBA00004196"/>
    </source>
</evidence>
<evidence type="ECO:0000313" key="4">
    <source>
        <dbReference type="Proteomes" id="UP000051681"/>
    </source>
</evidence>
<dbReference type="GO" id="GO:0016829">
    <property type="term" value="F:lyase activity"/>
    <property type="evidence" value="ECO:0007669"/>
    <property type="project" value="InterPro"/>
</dbReference>
<accession>A0A0P1GRR3</accession>
<sequence length="589" mass="64280">MSDRTQKQHAATSQPPQSFGARYTRLMHRWHARRATRARPATGFVSQPEPRTIGTFARGRQLLAGNYLFAGHLVEAQGTTLWDVPPPDQMWQEETQGCVWLDDLAAVGDPRTRDLAAKWVWAWIDAYGQGTGPGWTPDLTGRRIIRWIHHALFLLRGQDAEASEAFYRTLAHQAIFLSRRWHTTTPGLPRFEALTGLLYAGLSLEGMEAQVAPAVKALAKECRTQVDAQGGIPTRNPEELLEVFTLLSWAAAALSESGQPVDPDHQAAIERIAPTLRTLRHADGGLARFHGGGRGLDGRLDGALAASGVKERMPDGLSMGYARLSAGRTSVIVDAAPPPNGKASGNGHASTLALELTSGRRPLVVNCGSGAVFGSDWRRAGRATPSHSTLSLEGYSSSRLAPRAGREELLDAMPNRVPVQISQAPDGIRFEGGHDGYGRTHGLTHARTLELTFDGRGMAGEDLLVALEGADKQRFDKAMDRVTLQGIPFQIRFHLHPEVDATVDMGGSAISLALKSGELWVFRHDGTLQMALEPSVYLEKGRLKPRATKQIVLSGRAMDYATRIRWSLAKAQDTPISVRDLNREELDLT</sequence>
<evidence type="ECO:0000313" key="3">
    <source>
        <dbReference type="EMBL" id="CUH85177.1"/>
    </source>
</evidence>
<reference evidence="3 4" key="1">
    <citation type="submission" date="2015-09" db="EMBL/GenBank/DDBJ databases">
        <authorList>
            <consortium name="Swine Surveillance"/>
        </authorList>
    </citation>
    <scope>NUCLEOTIDE SEQUENCE [LARGE SCALE GENOMIC DNA]</scope>
    <source>
        <strain evidence="3 4">CECT 8383</strain>
    </source>
</reference>
<dbReference type="Proteomes" id="UP000051681">
    <property type="component" value="Unassembled WGS sequence"/>
</dbReference>
<gene>
    <name evidence="3" type="ORF">TM5383_02405</name>
</gene>
<proteinExistence type="predicted"/>
<dbReference type="AlphaFoldDB" id="A0A0P1GRR3"/>
<dbReference type="Gene3D" id="2.70.98.70">
    <property type="match status" value="1"/>
</dbReference>
<comment type="subcellular location">
    <subcellularLocation>
        <location evidence="1">Cell envelope</location>
    </subcellularLocation>
</comment>
<feature type="domain" description="Heparinase II/III-like C-terminal" evidence="2">
    <location>
        <begin position="311"/>
        <end position="567"/>
    </location>
</feature>
<dbReference type="InterPro" id="IPR008929">
    <property type="entry name" value="Chondroitin_lyas"/>
</dbReference>
<dbReference type="Pfam" id="PF07940">
    <property type="entry name" value="Hepar_II_III_C"/>
    <property type="match status" value="1"/>
</dbReference>
<dbReference type="SUPFAM" id="SSF48230">
    <property type="entry name" value="Chondroitin AC/alginate lyase"/>
    <property type="match status" value="1"/>
</dbReference>
<dbReference type="Gene3D" id="1.50.10.100">
    <property type="entry name" value="Chondroitin AC/alginate lyase"/>
    <property type="match status" value="1"/>
</dbReference>
<protein>
    <submittedName>
        <fullName evidence="3">Heparinase II/III-like protein</fullName>
    </submittedName>
</protein>
<dbReference type="InterPro" id="IPR012480">
    <property type="entry name" value="Hepar_II_III_C"/>
</dbReference>
<keyword evidence="4" id="KW-1185">Reference proteome</keyword>